<sequence length="56" mass="6448">MSIRKAHGVILFYQASSQSSVNQLCDLAVDFQIIENKIKVWRCQRSIIALLVQKKK</sequence>
<keyword evidence="1" id="KW-1185">Reference proteome</keyword>
<dbReference type="Proteomes" id="UP000050640">
    <property type="component" value="Unplaced"/>
</dbReference>
<organism evidence="1 2">
    <name type="scientific">Elaeophora elaphi</name>
    <dbReference type="NCBI Taxonomy" id="1147741"/>
    <lineage>
        <taxon>Eukaryota</taxon>
        <taxon>Metazoa</taxon>
        <taxon>Ecdysozoa</taxon>
        <taxon>Nematoda</taxon>
        <taxon>Chromadorea</taxon>
        <taxon>Rhabditida</taxon>
        <taxon>Spirurina</taxon>
        <taxon>Spiruromorpha</taxon>
        <taxon>Filarioidea</taxon>
        <taxon>Onchocercidae</taxon>
        <taxon>Elaeophora</taxon>
    </lineage>
</organism>
<reference evidence="2" key="1">
    <citation type="submission" date="2017-02" db="UniProtKB">
        <authorList>
            <consortium name="WormBaseParasite"/>
        </authorList>
    </citation>
    <scope>IDENTIFICATION</scope>
</reference>
<proteinExistence type="predicted"/>
<dbReference type="STRING" id="1147741.A0A0R3RNX2"/>
<evidence type="ECO:0000313" key="1">
    <source>
        <dbReference type="Proteomes" id="UP000050640"/>
    </source>
</evidence>
<name>A0A0R3RNX2_9BILA</name>
<dbReference type="AlphaFoldDB" id="A0A0R3RNX2"/>
<protein>
    <submittedName>
        <fullName evidence="2">HTH_48 domain-containing protein</fullName>
    </submittedName>
</protein>
<dbReference type="WBParaSite" id="EEL_0000318301-mRNA-1">
    <property type="protein sequence ID" value="EEL_0000318301-mRNA-1"/>
    <property type="gene ID" value="EEL_0000318301"/>
</dbReference>
<accession>A0A0R3RNX2</accession>
<evidence type="ECO:0000313" key="2">
    <source>
        <dbReference type="WBParaSite" id="EEL_0000318301-mRNA-1"/>
    </source>
</evidence>